<dbReference type="PRINTS" id="PR00984">
    <property type="entry name" value="TRNASYNTHILE"/>
</dbReference>
<evidence type="ECO:0000256" key="6">
    <source>
        <dbReference type="ARBA" id="ARBA00023146"/>
    </source>
</evidence>
<evidence type="ECO:0000256" key="5">
    <source>
        <dbReference type="ARBA" id="ARBA00022917"/>
    </source>
</evidence>
<dbReference type="NCBIfam" id="TIGR00392">
    <property type="entry name" value="ileS"/>
    <property type="match status" value="1"/>
</dbReference>
<comment type="function">
    <text evidence="7">Catalyzes the attachment of isoleucine to tRNA(Ile). As IleRS can inadvertently accommodate and process structurally similar amino acids such as valine, to avoid such errors it has two additional distinct tRNA(Ile)-dependent editing activities. One activity is designated as 'pretransfer' editing and involves the hydrolysis of activated Val-AMP. The other activity is designated 'posttransfer' editing and involves deacylation of mischarged Val-tRNA(Ile).</text>
</comment>
<evidence type="ECO:0000256" key="9">
    <source>
        <dbReference type="NCBIfam" id="TIGR00392"/>
    </source>
</evidence>
<dbReference type="Proteomes" id="UP000231388">
    <property type="component" value="Unassembled WGS sequence"/>
</dbReference>
<dbReference type="EC" id="6.1.1.5" evidence="1 9"/>
<dbReference type="InterPro" id="IPR013155">
    <property type="entry name" value="M/V/L/I-tRNA-synth_anticd-bd"/>
</dbReference>
<keyword evidence="4" id="KW-0067">ATP-binding</keyword>
<dbReference type="InterPro" id="IPR002301">
    <property type="entry name" value="Ile-tRNA-ligase"/>
</dbReference>
<organism evidence="12 13">
    <name type="scientific">candidate division WWE3 bacterium CG23_combo_of_CG06-09_8_20_14_all_40_14</name>
    <dbReference type="NCBI Taxonomy" id="1975095"/>
    <lineage>
        <taxon>Bacteria</taxon>
        <taxon>Katanobacteria</taxon>
    </lineage>
</organism>
<comment type="caution">
    <text evidence="12">The sequence shown here is derived from an EMBL/GenBank/DDBJ whole genome shotgun (WGS) entry which is preliminary data.</text>
</comment>
<keyword evidence="5" id="KW-0648">Protein biosynthesis</keyword>
<proteinExistence type="predicted"/>
<evidence type="ECO:0000313" key="12">
    <source>
        <dbReference type="EMBL" id="PIP04804.1"/>
    </source>
</evidence>
<evidence type="ECO:0000259" key="11">
    <source>
        <dbReference type="Pfam" id="PF08264"/>
    </source>
</evidence>
<evidence type="ECO:0000256" key="8">
    <source>
        <dbReference type="ARBA" id="ARBA00048359"/>
    </source>
</evidence>
<dbReference type="SUPFAM" id="SSF47323">
    <property type="entry name" value="Anticodon-binding domain of a subclass of class I aminoacyl-tRNA synthetases"/>
    <property type="match status" value="1"/>
</dbReference>
<accession>A0A2G9XCW4</accession>
<evidence type="ECO:0000313" key="13">
    <source>
        <dbReference type="Proteomes" id="UP000231388"/>
    </source>
</evidence>
<dbReference type="GO" id="GO:0005524">
    <property type="term" value="F:ATP binding"/>
    <property type="evidence" value="ECO:0007669"/>
    <property type="project" value="UniProtKB-KW"/>
</dbReference>
<dbReference type="GO" id="GO:0002161">
    <property type="term" value="F:aminoacyl-tRNA deacylase activity"/>
    <property type="evidence" value="ECO:0007669"/>
    <property type="project" value="InterPro"/>
</dbReference>
<dbReference type="InterPro" id="IPR014729">
    <property type="entry name" value="Rossmann-like_a/b/a_fold"/>
</dbReference>
<evidence type="ECO:0000259" key="10">
    <source>
        <dbReference type="Pfam" id="PF00133"/>
    </source>
</evidence>
<dbReference type="PANTHER" id="PTHR42780:SF1">
    <property type="entry name" value="ISOLEUCINE--TRNA LIGASE, CYTOPLASMIC"/>
    <property type="match status" value="1"/>
</dbReference>
<protein>
    <recommendedName>
        <fullName evidence="1 9">Isoleucine--tRNA ligase</fullName>
        <ecNumber evidence="1 9">6.1.1.5</ecNumber>
    </recommendedName>
</protein>
<gene>
    <name evidence="12" type="ORF">COX53_00380</name>
</gene>
<reference evidence="12 13" key="1">
    <citation type="submission" date="2017-09" db="EMBL/GenBank/DDBJ databases">
        <title>Depth-based differentiation of microbial function through sediment-hosted aquifers and enrichment of novel symbionts in the deep terrestrial subsurface.</title>
        <authorList>
            <person name="Probst A.J."/>
            <person name="Ladd B."/>
            <person name="Jarett J.K."/>
            <person name="Geller-Mcgrath D.E."/>
            <person name="Sieber C.M."/>
            <person name="Emerson J.B."/>
            <person name="Anantharaman K."/>
            <person name="Thomas B.C."/>
            <person name="Malmstrom R."/>
            <person name="Stieglmeier M."/>
            <person name="Klingl A."/>
            <person name="Woyke T."/>
            <person name="Ryan C.M."/>
            <person name="Banfield J.F."/>
        </authorList>
    </citation>
    <scope>NUCLEOTIDE SEQUENCE [LARGE SCALE GENOMIC DNA]</scope>
    <source>
        <strain evidence="12">CG23_combo_of_CG06-09_8_20_14_all_40_14</strain>
    </source>
</reference>
<evidence type="ECO:0000256" key="7">
    <source>
        <dbReference type="ARBA" id="ARBA00025217"/>
    </source>
</evidence>
<dbReference type="GO" id="GO:0004822">
    <property type="term" value="F:isoleucine-tRNA ligase activity"/>
    <property type="evidence" value="ECO:0007669"/>
    <property type="project" value="UniProtKB-UniRule"/>
</dbReference>
<dbReference type="SUPFAM" id="SSF52374">
    <property type="entry name" value="Nucleotidylyl transferase"/>
    <property type="match status" value="1"/>
</dbReference>
<dbReference type="Gene3D" id="3.90.740.10">
    <property type="entry name" value="Valyl/Leucyl/Isoleucyl-tRNA synthetase, editing domain"/>
    <property type="match status" value="1"/>
</dbReference>
<dbReference type="Pfam" id="PF00133">
    <property type="entry name" value="tRNA-synt_1"/>
    <property type="match status" value="1"/>
</dbReference>
<dbReference type="CDD" id="cd07961">
    <property type="entry name" value="Anticodon_Ia_Ile_ABEc"/>
    <property type="match status" value="1"/>
</dbReference>
<dbReference type="PANTHER" id="PTHR42780">
    <property type="entry name" value="SOLEUCYL-TRNA SYNTHETASE"/>
    <property type="match status" value="1"/>
</dbReference>
<dbReference type="GO" id="GO:0006428">
    <property type="term" value="P:isoleucyl-tRNA aminoacylation"/>
    <property type="evidence" value="ECO:0007669"/>
    <property type="project" value="UniProtKB-UniRule"/>
</dbReference>
<evidence type="ECO:0000256" key="3">
    <source>
        <dbReference type="ARBA" id="ARBA00022741"/>
    </source>
</evidence>
<name>A0A2G9XCW4_UNCKA</name>
<dbReference type="GO" id="GO:0000049">
    <property type="term" value="F:tRNA binding"/>
    <property type="evidence" value="ECO:0007669"/>
    <property type="project" value="InterPro"/>
</dbReference>
<evidence type="ECO:0000256" key="1">
    <source>
        <dbReference type="ARBA" id="ARBA00013165"/>
    </source>
</evidence>
<comment type="catalytic activity">
    <reaction evidence="8">
        <text>tRNA(Ile) + L-isoleucine + ATP = L-isoleucyl-tRNA(Ile) + AMP + diphosphate</text>
        <dbReference type="Rhea" id="RHEA:11060"/>
        <dbReference type="Rhea" id="RHEA-COMP:9666"/>
        <dbReference type="Rhea" id="RHEA-COMP:9695"/>
        <dbReference type="ChEBI" id="CHEBI:30616"/>
        <dbReference type="ChEBI" id="CHEBI:33019"/>
        <dbReference type="ChEBI" id="CHEBI:58045"/>
        <dbReference type="ChEBI" id="CHEBI:78442"/>
        <dbReference type="ChEBI" id="CHEBI:78528"/>
        <dbReference type="ChEBI" id="CHEBI:456215"/>
        <dbReference type="EC" id="6.1.1.5"/>
    </reaction>
</comment>
<dbReference type="EMBL" id="PCQY01000006">
    <property type="protein sequence ID" value="PIP04804.1"/>
    <property type="molecule type" value="Genomic_DNA"/>
</dbReference>
<dbReference type="AlphaFoldDB" id="A0A2G9XCW4"/>
<dbReference type="GO" id="GO:0005737">
    <property type="term" value="C:cytoplasm"/>
    <property type="evidence" value="ECO:0007669"/>
    <property type="project" value="UniProtKB-UniRule"/>
</dbReference>
<dbReference type="InterPro" id="IPR023586">
    <property type="entry name" value="Ile-tRNA-ligase_type2"/>
</dbReference>
<feature type="domain" description="Methionyl/Valyl/Leucyl/Isoleucyl-tRNA synthetase anticodon-binding" evidence="11">
    <location>
        <begin position="676"/>
        <end position="823"/>
    </location>
</feature>
<dbReference type="InterPro" id="IPR033709">
    <property type="entry name" value="Anticodon_Ile_ABEc"/>
</dbReference>
<dbReference type="Gene3D" id="3.40.50.620">
    <property type="entry name" value="HUPs"/>
    <property type="match status" value="2"/>
</dbReference>
<dbReference type="InterPro" id="IPR009080">
    <property type="entry name" value="tRNAsynth_Ia_anticodon-bd"/>
</dbReference>
<keyword evidence="2 12" id="KW-0436">Ligase</keyword>
<evidence type="ECO:0000256" key="4">
    <source>
        <dbReference type="ARBA" id="ARBA00022840"/>
    </source>
</evidence>
<dbReference type="SUPFAM" id="SSF50677">
    <property type="entry name" value="ValRS/IleRS/LeuRS editing domain"/>
    <property type="match status" value="1"/>
</dbReference>
<evidence type="ECO:0000256" key="2">
    <source>
        <dbReference type="ARBA" id="ARBA00022598"/>
    </source>
</evidence>
<dbReference type="Pfam" id="PF08264">
    <property type="entry name" value="Anticodon_1"/>
    <property type="match status" value="1"/>
</dbReference>
<dbReference type="InterPro" id="IPR002300">
    <property type="entry name" value="aa-tRNA-synth_Ia"/>
</dbReference>
<keyword evidence="3" id="KW-0547">Nucleotide-binding</keyword>
<sequence length="939" mass="108700">MFKEIPAVPDFIENEKTLLKKWYSEKVVEKYLKKNNSSKKRFSFLDGPITANNPMGVQHGQGRALKDFFQRYKNMQGFKQRFQNGFDCQGLWLEVQEEKDLGLNSKRDIETYGVEKFCDGCQKRVEKFSKLQTEQSKRLGMFMDWDNSYYTMSEENNLYIWYFLKKCYEKGWLYKGTDSLPWCPRCGTAISKHELSDDGYKEIEHTAVFVKFPFNEAFLLIWTTTPWTLAVNVAVAVNPKKDYVKVLLEKTKEELILAKNRLLVIEEEHTVLETFKGSKLVGKKYKGPFDELPAVKGISHKIVEWGEVSDEEGSGLVHLAPGAGEEDFELGKKFKLSVLAPLDESGIYNKGYGFLTGKFALDVKGEVFANLKSKGLFYKTGRIKHSYPHCWRCKQELVFRTTSEWFISCDEIRPLAKKAASEANWMPESAEKRMQDWLTNMGDWPISRRRYWGLALPFYECSCGELTVVGSKQELRELAVDKSKVDNLKEPHRPWIDEIKIKCPKCGKEISRIKEVGDCWLDAGIVPFSTVKYLEDTNYWKEWFPFEFITEYVAQIKLWFYSTLFMSVVLENTVPWKNVLATGYIVDEKGEPMHKTKGNYIPFDEAAEKMGVDVMRWVYLSGNLFENTKFGYALGEEVRRRFLLILWNSYKFFITYANLDEFKPSKLQIKEISVMDEWVLSKLNVLIKEVTRALDKYDTSSAAKSLQSFVVDDLSTWYIRRIRGRVGPSAENSQDKTAVHSVLYTVFLTLAKLAAPFMPFVSDGLYLNLSKTKESVHLEDWPIADTSLINNLLEENMRKVRLIVEKIHAWRKSNGVRVRMPIKEVVYMLEFKLGGDFESIVKEETNVKKLVWKKSGEVDITVSNLGDADPKILAEGYARDMIRDTQDLRKKRGCLFSEFISISYPVNDNTSLALKHFKDYISKSALIKEFTAGDKYEIL</sequence>
<dbReference type="Pfam" id="PF19302">
    <property type="entry name" value="DUF5915"/>
    <property type="match status" value="1"/>
</dbReference>
<dbReference type="InterPro" id="IPR009008">
    <property type="entry name" value="Val/Leu/Ile-tRNA-synth_edit"/>
</dbReference>
<keyword evidence="6" id="KW-0030">Aminoacyl-tRNA synthetase</keyword>
<dbReference type="Gene3D" id="1.10.730.10">
    <property type="entry name" value="Isoleucyl-tRNA Synthetase, Domain 1"/>
    <property type="match status" value="1"/>
</dbReference>
<feature type="domain" description="Aminoacyl-tRNA synthetase class Ia" evidence="10">
    <location>
        <begin position="18"/>
        <end position="622"/>
    </location>
</feature>